<gene>
    <name evidence="2" type="ORF">OUZ56_020502</name>
</gene>
<comment type="caution">
    <text evidence="2">The sequence shown here is derived from an EMBL/GenBank/DDBJ whole genome shotgun (WGS) entry which is preliminary data.</text>
</comment>
<organism evidence="2 3">
    <name type="scientific">Daphnia magna</name>
    <dbReference type="NCBI Taxonomy" id="35525"/>
    <lineage>
        <taxon>Eukaryota</taxon>
        <taxon>Metazoa</taxon>
        <taxon>Ecdysozoa</taxon>
        <taxon>Arthropoda</taxon>
        <taxon>Crustacea</taxon>
        <taxon>Branchiopoda</taxon>
        <taxon>Diplostraca</taxon>
        <taxon>Cladocera</taxon>
        <taxon>Anomopoda</taxon>
        <taxon>Daphniidae</taxon>
        <taxon>Daphnia</taxon>
    </lineage>
</organism>
<evidence type="ECO:0000313" key="3">
    <source>
        <dbReference type="Proteomes" id="UP001234178"/>
    </source>
</evidence>
<name>A0ABQ9ZEN0_9CRUS</name>
<reference evidence="2 3" key="1">
    <citation type="journal article" date="2023" name="Nucleic Acids Res.">
        <title>The hologenome of Daphnia magna reveals possible DNA methylation and microbiome-mediated evolution of the host genome.</title>
        <authorList>
            <person name="Chaturvedi A."/>
            <person name="Li X."/>
            <person name="Dhandapani V."/>
            <person name="Marshall H."/>
            <person name="Kissane S."/>
            <person name="Cuenca-Cambronero M."/>
            <person name="Asole G."/>
            <person name="Calvet F."/>
            <person name="Ruiz-Romero M."/>
            <person name="Marangio P."/>
            <person name="Guigo R."/>
            <person name="Rago D."/>
            <person name="Mirbahai L."/>
            <person name="Eastwood N."/>
            <person name="Colbourne J.K."/>
            <person name="Zhou J."/>
            <person name="Mallon E."/>
            <person name="Orsini L."/>
        </authorList>
    </citation>
    <scope>NUCLEOTIDE SEQUENCE [LARGE SCALE GENOMIC DNA]</scope>
    <source>
        <strain evidence="2">LRV0_1</strain>
    </source>
</reference>
<accession>A0ABQ9ZEN0</accession>
<keyword evidence="3" id="KW-1185">Reference proteome</keyword>
<feature type="region of interest" description="Disordered" evidence="1">
    <location>
        <begin position="1"/>
        <end position="35"/>
    </location>
</feature>
<proteinExistence type="predicted"/>
<dbReference type="EMBL" id="JAOYFB010000003">
    <property type="protein sequence ID" value="KAK4011388.1"/>
    <property type="molecule type" value="Genomic_DNA"/>
</dbReference>
<evidence type="ECO:0000256" key="1">
    <source>
        <dbReference type="SAM" id="MobiDB-lite"/>
    </source>
</evidence>
<evidence type="ECO:0000313" key="2">
    <source>
        <dbReference type="EMBL" id="KAK4011388.1"/>
    </source>
</evidence>
<sequence length="86" mass="9776">MSRMGLFTSNQSDASHQFRQRNNNCTPLSNADHQDRQYLNQKSNRRNPAVDCGMNLNLLIDGTSMETHPVIEILLYAASLFAKHIN</sequence>
<protein>
    <submittedName>
        <fullName evidence="2">Uncharacterized protein</fullName>
    </submittedName>
</protein>
<feature type="compositionally biased region" description="Polar residues" evidence="1">
    <location>
        <begin position="7"/>
        <end position="35"/>
    </location>
</feature>
<dbReference type="Proteomes" id="UP001234178">
    <property type="component" value="Unassembled WGS sequence"/>
</dbReference>